<comment type="similarity">
    <text evidence="2">Belongs to the UPP synthase family.</text>
</comment>
<organism evidence="3 4">
    <name type="scientific">Desulfovibrio porci</name>
    <dbReference type="NCBI Taxonomy" id="2605782"/>
    <lineage>
        <taxon>Bacteria</taxon>
        <taxon>Pseudomonadati</taxon>
        <taxon>Thermodesulfobacteriota</taxon>
        <taxon>Desulfovibrionia</taxon>
        <taxon>Desulfovibrionales</taxon>
        <taxon>Desulfovibrionaceae</taxon>
        <taxon>Desulfovibrio</taxon>
    </lineage>
</organism>
<dbReference type="GO" id="GO:0005829">
    <property type="term" value="C:cytosol"/>
    <property type="evidence" value="ECO:0007669"/>
    <property type="project" value="TreeGrafter"/>
</dbReference>
<evidence type="ECO:0000313" key="4">
    <source>
        <dbReference type="Proteomes" id="UP000477488"/>
    </source>
</evidence>
<dbReference type="InterPro" id="IPR001441">
    <property type="entry name" value="UPP_synth-like"/>
</dbReference>
<dbReference type="CDD" id="cd00475">
    <property type="entry name" value="Cis_IPPS"/>
    <property type="match status" value="1"/>
</dbReference>
<comment type="caution">
    <text evidence="3">The sequence shown here is derived from an EMBL/GenBank/DDBJ whole genome shotgun (WGS) entry which is preliminary data.</text>
</comment>
<dbReference type="InterPro" id="IPR018520">
    <property type="entry name" value="UPP_synth-like_CS"/>
</dbReference>
<dbReference type="GO" id="GO:0016094">
    <property type="term" value="P:polyprenol biosynthetic process"/>
    <property type="evidence" value="ECO:0007669"/>
    <property type="project" value="TreeGrafter"/>
</dbReference>
<gene>
    <name evidence="3" type="ORF">FYJ44_09370</name>
</gene>
<keyword evidence="1 2" id="KW-0808">Transferase</keyword>
<name>A0A6L5XM77_9BACT</name>
<feature type="binding site" evidence="2">
    <location>
        <position position="33"/>
    </location>
    <ligand>
        <name>substrate</name>
    </ligand>
</feature>
<dbReference type="PANTHER" id="PTHR10291:SF0">
    <property type="entry name" value="DEHYDRODOLICHYL DIPHOSPHATE SYNTHASE 2"/>
    <property type="match status" value="1"/>
</dbReference>
<feature type="binding site" evidence="2">
    <location>
        <position position="69"/>
    </location>
    <ligand>
        <name>substrate</name>
    </ligand>
</feature>
<proteinExistence type="inferred from homology"/>
<dbReference type="HAMAP" id="MF_01139">
    <property type="entry name" value="ISPT"/>
    <property type="match status" value="1"/>
</dbReference>
<dbReference type="PANTHER" id="PTHR10291">
    <property type="entry name" value="DEHYDRODOLICHYL DIPHOSPHATE SYNTHASE FAMILY MEMBER"/>
    <property type="match status" value="1"/>
</dbReference>
<protein>
    <recommendedName>
        <fullName evidence="2">Isoprenyl transferase</fullName>
        <ecNumber evidence="2">2.5.1.-</ecNumber>
    </recommendedName>
</protein>
<feature type="active site" evidence="2">
    <location>
        <position position="20"/>
    </location>
</feature>
<dbReference type="FunFam" id="3.40.1180.10:FF:000001">
    <property type="entry name" value="(2E,6E)-farnesyl-diphosphate-specific ditrans,polycis-undecaprenyl-diphosphate synthase"/>
    <property type="match status" value="1"/>
</dbReference>
<feature type="active site" description="Proton acceptor" evidence="2">
    <location>
        <position position="68"/>
    </location>
</feature>
<feature type="binding site" evidence="2">
    <location>
        <position position="184"/>
    </location>
    <ligand>
        <name>substrate</name>
    </ligand>
</feature>
<dbReference type="EC" id="2.5.1.-" evidence="2"/>
<dbReference type="NCBIfam" id="TIGR00055">
    <property type="entry name" value="uppS"/>
    <property type="match status" value="1"/>
</dbReference>
<dbReference type="Pfam" id="PF01255">
    <property type="entry name" value="Prenyltransf"/>
    <property type="match status" value="1"/>
</dbReference>
<dbReference type="GO" id="GO:0000287">
    <property type="term" value="F:magnesium ion binding"/>
    <property type="evidence" value="ECO:0007669"/>
    <property type="project" value="UniProtKB-UniRule"/>
</dbReference>
<feature type="binding site" evidence="2">
    <location>
        <position position="20"/>
    </location>
    <ligand>
        <name>Mg(2+)</name>
        <dbReference type="ChEBI" id="CHEBI:18420"/>
    </ligand>
</feature>
<evidence type="ECO:0000256" key="1">
    <source>
        <dbReference type="ARBA" id="ARBA00022679"/>
    </source>
</evidence>
<feature type="binding site" evidence="2">
    <location>
        <position position="37"/>
    </location>
    <ligand>
        <name>substrate</name>
    </ligand>
</feature>
<feature type="binding site" evidence="2">
    <location>
        <position position="203"/>
    </location>
    <ligand>
        <name>Mg(2+)</name>
        <dbReference type="ChEBI" id="CHEBI:18420"/>
    </ligand>
</feature>
<accession>A0A6L5XM77</accession>
<dbReference type="GO" id="GO:0008834">
    <property type="term" value="F:ditrans,polycis-undecaprenyl-diphosphate synthase [(2E,6E)-farnesyl-diphosphate specific] activity"/>
    <property type="evidence" value="ECO:0007669"/>
    <property type="project" value="TreeGrafter"/>
</dbReference>
<evidence type="ECO:0000256" key="2">
    <source>
        <dbReference type="HAMAP-Rule" id="MF_01139"/>
    </source>
</evidence>
<comment type="function">
    <text evidence="2">Catalyzes the condensation of isopentenyl diphosphate (IPP) with allylic pyrophosphates generating different type of terpenoids.</text>
</comment>
<sequence length="243" mass="27380">MIQAQDIPDNLPAHIAIIMDGNGRWAQARGLPRSAGHRAGAETVRNVVTECRELGIRHLTLYAFSSENWNRPKAEISALFSLLLEFLRREVPLMEEKGIALKVLGDLDGLPLPQRTALRHAMSRTEAGREMTLNLALNYGGRAELVRAVRTFLRENARPEDVTEESLAERLYTAGQPDPDLLIRTSGEQRLSNYLLYQCAYSELYFTPVPWPDFGADQLREALAVYAGRSRRFGKTQEQIDVC</sequence>
<comment type="cofactor">
    <cofactor evidence="2">
        <name>Mg(2+)</name>
        <dbReference type="ChEBI" id="CHEBI:18420"/>
    </cofactor>
    <text evidence="2">Binds 2 magnesium ions per subunit.</text>
</comment>
<dbReference type="NCBIfam" id="NF011405">
    <property type="entry name" value="PRK14830.1"/>
    <property type="match status" value="1"/>
</dbReference>
<feature type="binding site" evidence="2">
    <location>
        <position position="71"/>
    </location>
    <ligand>
        <name>substrate</name>
    </ligand>
</feature>
<dbReference type="AlphaFoldDB" id="A0A6L5XM77"/>
<feature type="binding site" evidence="2">
    <location>
        <begin position="65"/>
        <end position="67"/>
    </location>
    <ligand>
        <name>substrate</name>
    </ligand>
</feature>
<dbReference type="GO" id="GO:0030145">
    <property type="term" value="F:manganese ion binding"/>
    <property type="evidence" value="ECO:0007669"/>
    <property type="project" value="TreeGrafter"/>
</dbReference>
<dbReference type="InterPro" id="IPR036424">
    <property type="entry name" value="UPP_synth-like_sf"/>
</dbReference>
<keyword evidence="2" id="KW-0479">Metal-binding</keyword>
<keyword evidence="4" id="KW-1185">Reference proteome</keyword>
<dbReference type="RefSeq" id="WP_154511453.1">
    <property type="nucleotide sequence ID" value="NZ_JAXELC010000024.1"/>
</dbReference>
<keyword evidence="2" id="KW-0460">Magnesium</keyword>
<dbReference type="Proteomes" id="UP000477488">
    <property type="component" value="Unassembled WGS sequence"/>
</dbReference>
<reference evidence="3 4" key="1">
    <citation type="submission" date="2019-09" db="EMBL/GenBank/DDBJ databases">
        <title>In-depth cultivation of the pig gut microbiome towards novel bacterial diversity and tailored functional studies.</title>
        <authorList>
            <person name="Wylensek D."/>
            <person name="Hitch T.C.A."/>
            <person name="Clavel T."/>
        </authorList>
    </citation>
    <scope>NUCLEOTIDE SEQUENCE [LARGE SCALE GENOMIC DNA]</scope>
    <source>
        <strain evidence="3 4">PG-178-WT-4</strain>
    </source>
</reference>
<dbReference type="PROSITE" id="PS01066">
    <property type="entry name" value="UPP_SYNTHASE"/>
    <property type="match status" value="1"/>
</dbReference>
<evidence type="ECO:0000313" key="3">
    <source>
        <dbReference type="EMBL" id="MSS28238.1"/>
    </source>
</evidence>
<dbReference type="Gene3D" id="3.40.1180.10">
    <property type="entry name" value="Decaprenyl diphosphate synthase-like"/>
    <property type="match status" value="1"/>
</dbReference>
<comment type="subunit">
    <text evidence="2">Homodimer.</text>
</comment>
<dbReference type="EMBL" id="VUMH01000009">
    <property type="protein sequence ID" value="MSS28238.1"/>
    <property type="molecule type" value="Genomic_DNA"/>
</dbReference>
<dbReference type="SUPFAM" id="SSF64005">
    <property type="entry name" value="Undecaprenyl diphosphate synthase"/>
    <property type="match status" value="1"/>
</dbReference>
<feature type="binding site" evidence="2">
    <location>
        <begin position="21"/>
        <end position="24"/>
    </location>
    <ligand>
        <name>substrate</name>
    </ligand>
</feature>
<feature type="binding site" evidence="2">
    <location>
        <begin position="190"/>
        <end position="192"/>
    </location>
    <ligand>
        <name>substrate</name>
    </ligand>
</feature>
<feature type="binding site" evidence="2">
    <location>
        <position position="25"/>
    </location>
    <ligand>
        <name>substrate</name>
    </ligand>
</feature>